<dbReference type="AlphaFoldDB" id="A0A6C0KFM2"/>
<proteinExistence type="predicted"/>
<reference evidence="1" key="1">
    <citation type="journal article" date="2020" name="Nature">
        <title>Giant virus diversity and host interactions through global metagenomics.</title>
        <authorList>
            <person name="Schulz F."/>
            <person name="Roux S."/>
            <person name="Paez-Espino D."/>
            <person name="Jungbluth S."/>
            <person name="Walsh D.A."/>
            <person name="Denef V.J."/>
            <person name="McMahon K.D."/>
            <person name="Konstantinidis K.T."/>
            <person name="Eloe-Fadrosh E.A."/>
            <person name="Kyrpides N.C."/>
            <person name="Woyke T."/>
        </authorList>
    </citation>
    <scope>NUCLEOTIDE SEQUENCE</scope>
    <source>
        <strain evidence="1">GVMAG-S-1103017-68</strain>
    </source>
</reference>
<sequence>MSCELTLADLPDDILRRLFEGLRHVAPNRHIRDITSVAPDCSWYNRMKSCGPCAFKPHINRQHYWFAVDRSDDGAWSAQSLAVLAAEELHCESQPLALRNLPEIDNCRLSLNPKLAVPLHFSWFRTSAVNQNQITIHPMTPECSIGPFELGELGFGLVQLDEGRIEWLCINLYRGQFIVRIRLRPLFFTDIEDAVAWGAC</sequence>
<accession>A0A6C0KFM2</accession>
<protein>
    <submittedName>
        <fullName evidence="1">Uncharacterized protein</fullName>
    </submittedName>
</protein>
<name>A0A6C0KFM2_9ZZZZ</name>
<evidence type="ECO:0000313" key="1">
    <source>
        <dbReference type="EMBL" id="QHU15480.1"/>
    </source>
</evidence>
<organism evidence="1">
    <name type="scientific">viral metagenome</name>
    <dbReference type="NCBI Taxonomy" id="1070528"/>
    <lineage>
        <taxon>unclassified sequences</taxon>
        <taxon>metagenomes</taxon>
        <taxon>organismal metagenomes</taxon>
    </lineage>
</organism>
<dbReference type="EMBL" id="MN740860">
    <property type="protein sequence ID" value="QHU15480.1"/>
    <property type="molecule type" value="Genomic_DNA"/>
</dbReference>